<keyword evidence="1" id="KW-0472">Membrane</keyword>
<accession>A0A9D1G489</accession>
<dbReference type="EMBL" id="DVJS01000065">
    <property type="protein sequence ID" value="HIS96906.1"/>
    <property type="molecule type" value="Genomic_DNA"/>
</dbReference>
<evidence type="ECO:0000259" key="2">
    <source>
        <dbReference type="Pfam" id="PF13200"/>
    </source>
</evidence>
<gene>
    <name evidence="3" type="ORF">IAD42_02910</name>
</gene>
<evidence type="ECO:0000313" key="3">
    <source>
        <dbReference type="EMBL" id="HIS96906.1"/>
    </source>
</evidence>
<dbReference type="InterPro" id="IPR025275">
    <property type="entry name" value="DUF4015"/>
</dbReference>
<reference evidence="3" key="1">
    <citation type="submission" date="2020-10" db="EMBL/GenBank/DDBJ databases">
        <authorList>
            <person name="Gilroy R."/>
        </authorList>
    </citation>
    <scope>NUCLEOTIDE SEQUENCE</scope>
    <source>
        <strain evidence="3">ChiHecec3B27-6122</strain>
    </source>
</reference>
<dbReference type="AlphaFoldDB" id="A0A9D1G489"/>
<evidence type="ECO:0000313" key="4">
    <source>
        <dbReference type="Proteomes" id="UP000886876"/>
    </source>
</evidence>
<proteinExistence type="predicted"/>
<dbReference type="Pfam" id="PF13200">
    <property type="entry name" value="DUF4015"/>
    <property type="match status" value="1"/>
</dbReference>
<comment type="caution">
    <text evidence="3">The sequence shown here is derived from an EMBL/GenBank/DDBJ whole genome shotgun (WGS) entry which is preliminary data.</text>
</comment>
<keyword evidence="1" id="KW-1133">Transmembrane helix</keyword>
<dbReference type="Proteomes" id="UP000886876">
    <property type="component" value="Unassembled WGS sequence"/>
</dbReference>
<organism evidence="3 4">
    <name type="scientific">Candidatus Scatomorpha pullistercoris</name>
    <dbReference type="NCBI Taxonomy" id="2840929"/>
    <lineage>
        <taxon>Bacteria</taxon>
        <taxon>Bacillati</taxon>
        <taxon>Bacillota</taxon>
        <taxon>Clostridia</taxon>
        <taxon>Eubacteriales</taxon>
        <taxon>Candidatus Scatomorpha</taxon>
    </lineage>
</organism>
<name>A0A9D1G489_9FIRM</name>
<feature type="domain" description="DUF4015" evidence="2">
    <location>
        <begin position="103"/>
        <end position="315"/>
    </location>
</feature>
<feature type="transmembrane region" description="Helical" evidence="1">
    <location>
        <begin position="20"/>
        <end position="41"/>
    </location>
</feature>
<reference evidence="3" key="2">
    <citation type="journal article" date="2021" name="PeerJ">
        <title>Extensive microbial diversity within the chicken gut microbiome revealed by metagenomics and culture.</title>
        <authorList>
            <person name="Gilroy R."/>
            <person name="Ravi A."/>
            <person name="Getino M."/>
            <person name="Pursley I."/>
            <person name="Horton D.L."/>
            <person name="Alikhan N.F."/>
            <person name="Baker D."/>
            <person name="Gharbi K."/>
            <person name="Hall N."/>
            <person name="Watson M."/>
            <person name="Adriaenssens E.M."/>
            <person name="Foster-Nyarko E."/>
            <person name="Jarju S."/>
            <person name="Secka A."/>
            <person name="Antonio M."/>
            <person name="Oren A."/>
            <person name="Chaudhuri R.R."/>
            <person name="La Ragione R."/>
            <person name="Hildebrand F."/>
            <person name="Pallen M.J."/>
        </authorList>
    </citation>
    <scope>NUCLEOTIDE SEQUENCE</scope>
    <source>
        <strain evidence="3">ChiHecec3B27-6122</strain>
    </source>
</reference>
<protein>
    <recommendedName>
        <fullName evidence="2">DUF4015 domain-containing protein</fullName>
    </recommendedName>
</protein>
<keyword evidence="1" id="KW-0812">Transmembrane</keyword>
<sequence length="377" mass="40752">MAKNNRPDVYKGRRKKLNVLGIVLSVLAVLIVALFVVFGAFQKYIVYENSGISIDMPILATEAPEGATDASGFEQVNAELEIGEPDYSDIESRVDEDMGSVKAIYVPTESVTAEGVTAYVNMLGSAGANGLVLDVKPVSGQLAWASTSQIANDYGTVGTTDLASLVSTLKKQDIYLVAQLSCCTDALMATRCPTAALTTQSGVPYSDSDGTWLDPYNSMTADYLVQLCTELADMGFDELLLKNLAMPQTDAALNYTVVLSSVPSPVSAVCGLAMDLTTQLANKDVLISAILDTQSLRSGLSAQSGQDISVFAKLFDRFYCAGDTVWRATVDRDSVDYWMYDGDLSLRFVPIFPFTGSQTEFSCWVYRVPEELMVSEQ</sequence>
<evidence type="ECO:0000256" key="1">
    <source>
        <dbReference type="SAM" id="Phobius"/>
    </source>
</evidence>